<organism evidence="2 3">
    <name type="scientific">Angiostrongylus cantonensis</name>
    <name type="common">Rat lungworm</name>
    <dbReference type="NCBI Taxonomy" id="6313"/>
    <lineage>
        <taxon>Eukaryota</taxon>
        <taxon>Metazoa</taxon>
        <taxon>Ecdysozoa</taxon>
        <taxon>Nematoda</taxon>
        <taxon>Chromadorea</taxon>
        <taxon>Rhabditida</taxon>
        <taxon>Rhabditina</taxon>
        <taxon>Rhabditomorpha</taxon>
        <taxon>Strongyloidea</taxon>
        <taxon>Metastrongylidae</taxon>
        <taxon>Angiostrongylus</taxon>
    </lineage>
</organism>
<evidence type="ECO:0000313" key="3">
    <source>
        <dbReference type="WBParaSite" id="ACAC_0000401501-mRNA-1"/>
    </source>
</evidence>
<dbReference type="AlphaFoldDB" id="A0A0K0D1S0"/>
<accession>A0A0K0D1S0</accession>
<dbReference type="Proteomes" id="UP000035642">
    <property type="component" value="Unassembled WGS sequence"/>
</dbReference>
<evidence type="ECO:0000313" key="2">
    <source>
        <dbReference type="Proteomes" id="UP000035642"/>
    </source>
</evidence>
<name>A0A0K0D1S0_ANGCA</name>
<feature type="compositionally biased region" description="Polar residues" evidence="1">
    <location>
        <begin position="151"/>
        <end position="168"/>
    </location>
</feature>
<feature type="region of interest" description="Disordered" evidence="1">
    <location>
        <begin position="127"/>
        <end position="202"/>
    </location>
</feature>
<protein>
    <submittedName>
        <fullName evidence="3">MHD domain-containing protein</fullName>
    </submittedName>
</protein>
<proteinExistence type="predicted"/>
<evidence type="ECO:0000256" key="1">
    <source>
        <dbReference type="SAM" id="MobiDB-lite"/>
    </source>
</evidence>
<reference evidence="2" key="1">
    <citation type="submission" date="2012-09" db="EMBL/GenBank/DDBJ databases">
        <authorList>
            <person name="Martin A.A."/>
        </authorList>
    </citation>
    <scope>NUCLEOTIDE SEQUENCE</scope>
</reference>
<feature type="compositionally biased region" description="Pro residues" evidence="1">
    <location>
        <begin position="133"/>
        <end position="143"/>
    </location>
</feature>
<keyword evidence="2" id="KW-1185">Reference proteome</keyword>
<dbReference type="WBParaSite" id="ACAC_0000401501-mRNA-1">
    <property type="protein sequence ID" value="ACAC_0000401501-mRNA-1"/>
    <property type="gene ID" value="ACAC_0000401501"/>
</dbReference>
<feature type="region of interest" description="Disordered" evidence="1">
    <location>
        <begin position="1"/>
        <end position="25"/>
    </location>
</feature>
<sequence length="259" mass="28692">MVLHKQQRRTPRDVKKGSTTKVNTGQEIPIDRYLDPNWEKTPSFESQKKLHVITEYSEFESSDMENHYHEKASLHVYQTESNQGISVCLQLIRPRKKTGVNKITYYVAKFPGATMPIWRIEVPLPNGAKVPQHSPPPTPPSSQPSPIHSTNEPSLTVSQNDHSVTMSVPSELPTSAPPPPPPPPSLLSPAPTPPPSTEPKRPMFDIALFNTNGRKSLLESPTGGGGLLSAIQAELDKRREYIVTDSDCEADSTDSEWTD</sequence>
<dbReference type="STRING" id="6313.A0A0K0D1S0"/>
<feature type="compositionally biased region" description="Pro residues" evidence="1">
    <location>
        <begin position="175"/>
        <end position="197"/>
    </location>
</feature>
<reference evidence="3" key="2">
    <citation type="submission" date="2017-02" db="UniProtKB">
        <authorList>
            <consortium name="WormBaseParasite"/>
        </authorList>
    </citation>
    <scope>IDENTIFICATION</scope>
</reference>